<keyword evidence="1" id="KW-0479">Metal-binding</keyword>
<dbReference type="InterPro" id="IPR014905">
    <property type="entry name" value="HIRAN"/>
</dbReference>
<dbReference type="Proteomes" id="UP000009145">
    <property type="component" value="Chromosome"/>
</dbReference>
<organism evidence="4 5">
    <name type="scientific">Methylophaga frappieri (strain ATCC BAA-2434 / DSM 25690 / JAM7)</name>
    <dbReference type="NCBI Taxonomy" id="754477"/>
    <lineage>
        <taxon>Bacteria</taxon>
        <taxon>Pseudomonadati</taxon>
        <taxon>Pseudomonadota</taxon>
        <taxon>Gammaproteobacteria</taxon>
        <taxon>Thiotrichales</taxon>
        <taxon>Piscirickettsiaceae</taxon>
        <taxon>Methylophaga</taxon>
    </lineage>
</organism>
<dbReference type="AlphaFoldDB" id="I1YH12"/>
<reference evidence="4 5" key="1">
    <citation type="journal article" date="2012" name="J. Bacteriol.">
        <title>Complete genome sequences of Methylophaga sp. strain JAM1 and Methylophaga sp. strain JAM7.</title>
        <authorList>
            <person name="Villeneuve C."/>
            <person name="Martineau C."/>
            <person name="Mauffrey F."/>
            <person name="Villemur R."/>
        </authorList>
    </citation>
    <scope>NUCLEOTIDE SEQUENCE [LARGE SCALE GENOMIC DNA]</scope>
    <source>
        <strain evidence="4 5">JAM7</strain>
    </source>
</reference>
<dbReference type="GO" id="GO:0016818">
    <property type="term" value="F:hydrolase activity, acting on acid anhydrides, in phosphorus-containing anhydrides"/>
    <property type="evidence" value="ECO:0007669"/>
    <property type="project" value="InterPro"/>
</dbReference>
<protein>
    <submittedName>
        <fullName evidence="4">HIRAN domain-containing protein</fullName>
    </submittedName>
</protein>
<evidence type="ECO:0000256" key="1">
    <source>
        <dbReference type="ARBA" id="ARBA00022723"/>
    </source>
</evidence>
<keyword evidence="5" id="KW-1185">Reference proteome</keyword>
<accession>I1YH12</accession>
<evidence type="ECO:0000313" key="4">
    <source>
        <dbReference type="EMBL" id="AFJ02205.1"/>
    </source>
</evidence>
<evidence type="ECO:0000256" key="2">
    <source>
        <dbReference type="ARBA" id="ARBA00022801"/>
    </source>
</evidence>
<dbReference type="HOGENOM" id="CLU_2717735_0_0_6"/>
<gene>
    <name evidence="4" type="ordered locus">Q7C_1046</name>
</gene>
<dbReference type="STRING" id="754477.Q7C_1046"/>
<dbReference type="RefSeq" id="WP_014703625.1">
    <property type="nucleotide sequence ID" value="NC_017856.1"/>
</dbReference>
<dbReference type="Gene3D" id="3.30.70.2330">
    <property type="match status" value="1"/>
</dbReference>
<dbReference type="PATRIC" id="fig|754477.3.peg.1027"/>
<dbReference type="EMBL" id="CP003380">
    <property type="protein sequence ID" value="AFJ02205.1"/>
    <property type="molecule type" value="Genomic_DNA"/>
</dbReference>
<name>I1YH12_METFJ</name>
<evidence type="ECO:0000259" key="3">
    <source>
        <dbReference type="Pfam" id="PF08797"/>
    </source>
</evidence>
<evidence type="ECO:0000313" key="5">
    <source>
        <dbReference type="Proteomes" id="UP000009145"/>
    </source>
</evidence>
<sequence length="72" mass="8390">MLQHSPIAGFQYYQGEAAWSELKQGQLLRLQREADNPYEKRAVAVYRNETKLGCLPRDCGSSYMKQFYLITQ</sequence>
<feature type="domain" description="HIRAN" evidence="3">
    <location>
        <begin position="5"/>
        <end position="58"/>
    </location>
</feature>
<dbReference type="KEGG" id="mec:Q7C_1046"/>
<dbReference type="GO" id="GO:0008270">
    <property type="term" value="F:zinc ion binding"/>
    <property type="evidence" value="ECO:0007669"/>
    <property type="project" value="InterPro"/>
</dbReference>
<keyword evidence="2" id="KW-0378">Hydrolase</keyword>
<proteinExistence type="predicted"/>
<dbReference type="Pfam" id="PF08797">
    <property type="entry name" value="HIRAN"/>
    <property type="match status" value="1"/>
</dbReference>
<dbReference type="GO" id="GO:0003676">
    <property type="term" value="F:nucleic acid binding"/>
    <property type="evidence" value="ECO:0007669"/>
    <property type="project" value="InterPro"/>
</dbReference>